<organism evidence="1">
    <name type="scientific">uncultured marine phage</name>
    <dbReference type="NCBI Taxonomy" id="707152"/>
    <lineage>
        <taxon>Viruses</taxon>
        <taxon>environmental samples</taxon>
    </lineage>
</organism>
<reference evidence="1" key="1">
    <citation type="submission" date="2021-06" db="EMBL/GenBank/DDBJ databases">
        <authorList>
            <person name="Gannon L."/>
            <person name="Redgwell R T."/>
            <person name="Michniewski S."/>
            <person name="Harrison D C."/>
            <person name="Millard A."/>
        </authorList>
    </citation>
    <scope>NUCLEOTIDE SEQUENCE</scope>
</reference>
<evidence type="ECO:0000313" key="1">
    <source>
        <dbReference type="EMBL" id="CAG7581572.1"/>
    </source>
</evidence>
<protein>
    <submittedName>
        <fullName evidence="1">Uncharacterized protein</fullName>
    </submittedName>
</protein>
<name>A0A8D9C9Q8_9VIRU</name>
<accession>A0A8D9C9Q8</accession>
<proteinExistence type="predicted"/>
<gene>
    <name evidence="1" type="ORF">SLAVMIC_00908</name>
</gene>
<dbReference type="EMBL" id="OU342829">
    <property type="protein sequence ID" value="CAG7581572.1"/>
    <property type="molecule type" value="Genomic_DNA"/>
</dbReference>
<sequence length="230" mass="25003">MAGKGLIHGKQIRSNSIGVDKLDFDLGGSAIQYNGDYHLSVTSSIIGNSQSTGLSPSESPIDDTAFYVHVNGIVIEVGDGVTNKSVYFSEDNGVNAIMINEIGTQSVMYWNASIANYILSPTDRVTFEYEISGTASLTLVDFGGQPPSYYLNRQNHTNTQTSTTISDFNYVHNQSFTASTWNIAHNLGRYPNINIVDNSNLEIEGSIEYVDLNNIEITFNSGVSGMGFLS</sequence>